<reference evidence="8" key="1">
    <citation type="submission" date="2022-10" db="EMBL/GenBank/DDBJ databases">
        <title>Culturing micro-colonial fungi from biological soil crusts in the Mojave desert and describing Neophaeococcomyces mojavensis, and introducing the new genera and species Taxawa tesnikishii.</title>
        <authorList>
            <person name="Kurbessoian T."/>
            <person name="Stajich J.E."/>
        </authorList>
    </citation>
    <scope>NUCLEOTIDE SEQUENCE</scope>
    <source>
        <strain evidence="8">TK_35</strain>
    </source>
</reference>
<feature type="domain" description="Xylanolytic transcriptional activator regulatory" evidence="7">
    <location>
        <begin position="257"/>
        <end position="451"/>
    </location>
</feature>
<dbReference type="EMBL" id="JAPDRN010000012">
    <property type="protein sequence ID" value="KAJ9641299.1"/>
    <property type="molecule type" value="Genomic_DNA"/>
</dbReference>
<evidence type="ECO:0000256" key="1">
    <source>
        <dbReference type="ARBA" id="ARBA00022723"/>
    </source>
</evidence>
<protein>
    <recommendedName>
        <fullName evidence="7">Xylanolytic transcriptional activator regulatory domain-containing protein</fullName>
    </recommendedName>
</protein>
<organism evidence="8 9">
    <name type="scientific">Knufia peltigerae</name>
    <dbReference type="NCBI Taxonomy" id="1002370"/>
    <lineage>
        <taxon>Eukaryota</taxon>
        <taxon>Fungi</taxon>
        <taxon>Dikarya</taxon>
        <taxon>Ascomycota</taxon>
        <taxon>Pezizomycotina</taxon>
        <taxon>Eurotiomycetes</taxon>
        <taxon>Chaetothyriomycetidae</taxon>
        <taxon>Chaetothyriales</taxon>
        <taxon>Trichomeriaceae</taxon>
        <taxon>Knufia</taxon>
    </lineage>
</organism>
<feature type="region of interest" description="Disordered" evidence="6">
    <location>
        <begin position="129"/>
        <end position="151"/>
    </location>
</feature>
<evidence type="ECO:0000259" key="7">
    <source>
        <dbReference type="Pfam" id="PF04082"/>
    </source>
</evidence>
<dbReference type="PANTHER" id="PTHR47660:SF2">
    <property type="entry name" value="TRANSCRIPTION FACTOR WITH C2H2 AND ZN(2)-CYS(6) DNA BINDING DOMAIN (EUROFUNG)"/>
    <property type="match status" value="1"/>
</dbReference>
<evidence type="ECO:0000256" key="5">
    <source>
        <dbReference type="ARBA" id="ARBA00023242"/>
    </source>
</evidence>
<comment type="caution">
    <text evidence="8">The sequence shown here is derived from an EMBL/GenBank/DDBJ whole genome shotgun (WGS) entry which is preliminary data.</text>
</comment>
<sequence>MIGLARDVVIEDWPAVQNLTLQPCFLQAHACSLKPPLETWTPQNPEGQPVALVDSQTQEQLRDESRAVNSRSLPLGKTSNGPAISSFWDNDIFSADSGLDSALDLDEDILMAMDLDWSSLVQLDFDLSNEGSNSRHEGRSRDDNGSTSGSRSRGFLVQEFFKRSLWLWEPDARDSTSTEEAPHLSEVEERHFLSSKSIEKASDDRADGSSWMAGFTCGNEARDALLILAQRNADNGAVLRCFPSPRVLSFLLKAFAFQETVNRCPFVHLPSFNVDKCKIELLSALVVAGSANFANRMIWKLGLALQERTRIAIYKILDHNNPVTPDLDILQAQILWVEAGLWSGVRRRMEIAEAAANNLPLMIRRAGAYYSGYSENMWVPTFQDDGELLQSKWANWTALESFKRCVFRAFIVDIQGSVAYMRSPRFYRTEITSGLPSAHTLWGAPDPLAWRAANLAERSTAQMPRPTLLDIIQDPSTLQSLPQEYDCELSAFAALHCLWPQIVALQEARTLQRGTRNSKQSSQPTFWLEAQRQDLYKRLAEIKDNASVVGVLTAEARIVCELFMMALFVSFVDIEKLVGRFGIEESRLATPILQSWSEGEELRYAMWHAGQVLKAAQAIKPTQLRGFYAIAVYQTCLVLALPFLLEAIGQAARRQTPEPHTNRAYHHQIGERVTNTRDQANLIVLNGPENMQIKSFLLTGQGCPALLLGDEVRALSNVEVIPTVIAKIFEGNYATTSDHILPMPERLVALVKELAKLTGR</sequence>
<gene>
    <name evidence="8" type="ORF">H2204_002977</name>
</gene>
<name>A0AA38YAS6_9EURO</name>
<dbReference type="Proteomes" id="UP001172681">
    <property type="component" value="Unassembled WGS sequence"/>
</dbReference>
<proteinExistence type="predicted"/>
<accession>A0AA38YAS6</accession>
<evidence type="ECO:0000256" key="2">
    <source>
        <dbReference type="ARBA" id="ARBA00022833"/>
    </source>
</evidence>
<evidence type="ECO:0000313" key="9">
    <source>
        <dbReference type="Proteomes" id="UP001172681"/>
    </source>
</evidence>
<keyword evidence="1" id="KW-0479">Metal-binding</keyword>
<dbReference type="Pfam" id="PF04082">
    <property type="entry name" value="Fungal_trans"/>
    <property type="match status" value="1"/>
</dbReference>
<evidence type="ECO:0000256" key="3">
    <source>
        <dbReference type="ARBA" id="ARBA00023015"/>
    </source>
</evidence>
<dbReference type="PANTHER" id="PTHR47660">
    <property type="entry name" value="TRANSCRIPTION FACTOR WITH C2H2 AND ZN(2)-CYS(6) DNA BINDING DOMAIN (EUROFUNG)-RELATED-RELATED"/>
    <property type="match status" value="1"/>
</dbReference>
<keyword evidence="4" id="KW-0804">Transcription</keyword>
<dbReference type="GO" id="GO:0008270">
    <property type="term" value="F:zinc ion binding"/>
    <property type="evidence" value="ECO:0007669"/>
    <property type="project" value="InterPro"/>
</dbReference>
<evidence type="ECO:0000256" key="6">
    <source>
        <dbReference type="SAM" id="MobiDB-lite"/>
    </source>
</evidence>
<keyword evidence="5" id="KW-0539">Nucleus</keyword>
<dbReference type="GO" id="GO:0003677">
    <property type="term" value="F:DNA binding"/>
    <property type="evidence" value="ECO:0007669"/>
    <property type="project" value="InterPro"/>
</dbReference>
<evidence type="ECO:0000256" key="4">
    <source>
        <dbReference type="ARBA" id="ARBA00023163"/>
    </source>
</evidence>
<feature type="compositionally biased region" description="Basic and acidic residues" evidence="6">
    <location>
        <begin position="133"/>
        <end position="144"/>
    </location>
</feature>
<keyword evidence="2" id="KW-0862">Zinc</keyword>
<dbReference type="AlphaFoldDB" id="A0AA38YAS6"/>
<keyword evidence="3" id="KW-0805">Transcription regulation</keyword>
<evidence type="ECO:0000313" key="8">
    <source>
        <dbReference type="EMBL" id="KAJ9641299.1"/>
    </source>
</evidence>
<dbReference type="GO" id="GO:0006351">
    <property type="term" value="P:DNA-templated transcription"/>
    <property type="evidence" value="ECO:0007669"/>
    <property type="project" value="InterPro"/>
</dbReference>
<keyword evidence="9" id="KW-1185">Reference proteome</keyword>
<dbReference type="InterPro" id="IPR007219">
    <property type="entry name" value="XnlR_reg_dom"/>
</dbReference>